<name>V5H1Y3_ANOGL</name>
<accession>V5H1Y3</accession>
<evidence type="ECO:0000313" key="1">
    <source>
        <dbReference type="EMBL" id="JAB66868.1"/>
    </source>
</evidence>
<protein>
    <submittedName>
        <fullName evidence="1">Uncharacterized protein</fullName>
    </submittedName>
</protein>
<sequence length="151" mass="16939">QEPGIELEALILKGICSQLPSYPVDLSQIQCFRDLQLADPLLDKPGPIHMLLGADIYHTIVTGRNVIQDKSQGPMAIHTIFGWAILGPITSVKPSEIQSFFTTVEPCLDVVLKRFWEIEEVPSKPITSPDDKIVETLFQNTHFRTPSGRFR</sequence>
<dbReference type="EMBL" id="GALX01001598">
    <property type="protein sequence ID" value="JAB66868.1"/>
    <property type="molecule type" value="Transcribed_RNA"/>
</dbReference>
<feature type="non-terminal residue" evidence="1">
    <location>
        <position position="1"/>
    </location>
</feature>
<proteinExistence type="predicted"/>
<feature type="non-terminal residue" evidence="1">
    <location>
        <position position="151"/>
    </location>
</feature>
<organism evidence="1">
    <name type="scientific">Anoplophora glabripennis</name>
    <name type="common">Asian longhorn beetle</name>
    <name type="synonym">Anoplophora nobilis</name>
    <dbReference type="NCBI Taxonomy" id="217634"/>
    <lineage>
        <taxon>Eukaryota</taxon>
        <taxon>Metazoa</taxon>
        <taxon>Ecdysozoa</taxon>
        <taxon>Arthropoda</taxon>
        <taxon>Hexapoda</taxon>
        <taxon>Insecta</taxon>
        <taxon>Pterygota</taxon>
        <taxon>Neoptera</taxon>
        <taxon>Endopterygota</taxon>
        <taxon>Coleoptera</taxon>
        <taxon>Polyphaga</taxon>
        <taxon>Cucujiformia</taxon>
        <taxon>Chrysomeloidea</taxon>
        <taxon>Cerambycidae</taxon>
        <taxon>Lamiinae</taxon>
        <taxon>Lamiini</taxon>
        <taxon>Anoplophora</taxon>
    </lineage>
</organism>
<reference evidence="1" key="1">
    <citation type="submission" date="2013-07" db="EMBL/GenBank/DDBJ databases">
        <title>Midgut Transcriptome Profiling of Anoplphora glabripennis, a Lignocellulose Degrading, Wood-Boring Cerambycid.</title>
        <authorList>
            <person name="Scully E.D."/>
            <person name="Hoover K."/>
            <person name="Carlson J.E."/>
            <person name="Tien M."/>
            <person name="Geib S.M."/>
        </authorList>
    </citation>
    <scope>NUCLEOTIDE SEQUENCE</scope>
</reference>
<dbReference type="AlphaFoldDB" id="V5H1Y3"/>